<gene>
    <name evidence="10" type="ORF">AVDCRST_MAG73-2898</name>
</gene>
<comment type="subcellular location">
    <subcellularLocation>
        <location evidence="1">Cell membrane</location>
        <topology evidence="1">Multi-pass membrane protein</topology>
    </subcellularLocation>
</comment>
<evidence type="ECO:0000256" key="6">
    <source>
        <dbReference type="PROSITE-ProRule" id="PRU00703"/>
    </source>
</evidence>
<evidence type="ECO:0000313" key="10">
    <source>
        <dbReference type="EMBL" id="CAA9550800.1"/>
    </source>
</evidence>
<reference evidence="10" key="1">
    <citation type="submission" date="2020-02" db="EMBL/GenBank/DDBJ databases">
        <authorList>
            <person name="Meier V. D."/>
        </authorList>
    </citation>
    <scope>NUCLEOTIDE SEQUENCE</scope>
    <source>
        <strain evidence="10">AVDCRST_MAG73</strain>
    </source>
</reference>
<dbReference type="PANTHER" id="PTHR22777:SF32">
    <property type="entry name" value="UPF0053 INNER MEMBRANE PROTEIN YFJD"/>
    <property type="match status" value="1"/>
</dbReference>
<dbReference type="EMBL" id="CADCWE010000192">
    <property type="protein sequence ID" value="CAA9550800.1"/>
    <property type="molecule type" value="Genomic_DNA"/>
</dbReference>
<feature type="transmembrane region" description="Helical" evidence="8">
    <location>
        <begin position="23"/>
        <end position="46"/>
    </location>
</feature>
<dbReference type="SMART" id="SM01091">
    <property type="entry name" value="CorC_HlyC"/>
    <property type="match status" value="1"/>
</dbReference>
<keyword evidence="8" id="KW-0812">Transmembrane</keyword>
<dbReference type="SUPFAM" id="SSF54631">
    <property type="entry name" value="CBS-domain pair"/>
    <property type="match status" value="1"/>
</dbReference>
<dbReference type="AlphaFoldDB" id="A0A6J4UHA5"/>
<dbReference type="Pfam" id="PF00571">
    <property type="entry name" value="CBS"/>
    <property type="match status" value="2"/>
</dbReference>
<evidence type="ECO:0000256" key="2">
    <source>
        <dbReference type="ARBA" id="ARBA00006337"/>
    </source>
</evidence>
<name>A0A6J4UHA5_9BACT</name>
<dbReference type="SUPFAM" id="SSF56176">
    <property type="entry name" value="FAD-binding/transporter-associated domain-like"/>
    <property type="match status" value="1"/>
</dbReference>
<feature type="region of interest" description="Disordered" evidence="7">
    <location>
        <begin position="431"/>
        <end position="462"/>
    </location>
</feature>
<keyword evidence="5 6" id="KW-0129">CBS domain</keyword>
<dbReference type="InterPro" id="IPR046342">
    <property type="entry name" value="CBS_dom_sf"/>
</dbReference>
<dbReference type="InterPro" id="IPR036318">
    <property type="entry name" value="FAD-bd_PCMH-like_sf"/>
</dbReference>
<dbReference type="SMART" id="SM00116">
    <property type="entry name" value="CBS"/>
    <property type="match status" value="2"/>
</dbReference>
<evidence type="ECO:0000256" key="5">
    <source>
        <dbReference type="ARBA" id="ARBA00023122"/>
    </source>
</evidence>
<proteinExistence type="inferred from homology"/>
<dbReference type="InterPro" id="IPR016169">
    <property type="entry name" value="FAD-bd_PCMH_sub2"/>
</dbReference>
<evidence type="ECO:0000256" key="8">
    <source>
        <dbReference type="SAM" id="Phobius"/>
    </source>
</evidence>
<keyword evidence="8" id="KW-0472">Membrane</keyword>
<evidence type="ECO:0000256" key="1">
    <source>
        <dbReference type="ARBA" id="ARBA00004651"/>
    </source>
</evidence>
<comment type="similarity">
    <text evidence="2">Belongs to the UPF0053 family.</text>
</comment>
<feature type="region of interest" description="Disordered" evidence="7">
    <location>
        <begin position="173"/>
        <end position="196"/>
    </location>
</feature>
<evidence type="ECO:0000256" key="3">
    <source>
        <dbReference type="ARBA" id="ARBA00022475"/>
    </source>
</evidence>
<dbReference type="Pfam" id="PF03471">
    <property type="entry name" value="CorC_HlyC"/>
    <property type="match status" value="1"/>
</dbReference>
<feature type="domain" description="CBS" evidence="9">
    <location>
        <begin position="284"/>
        <end position="344"/>
    </location>
</feature>
<keyword evidence="8" id="KW-1133">Transmembrane helix</keyword>
<dbReference type="InterPro" id="IPR000644">
    <property type="entry name" value="CBS_dom"/>
</dbReference>
<dbReference type="Gene3D" id="3.10.580.10">
    <property type="entry name" value="CBS-domain"/>
    <property type="match status" value="1"/>
</dbReference>
<dbReference type="InterPro" id="IPR044751">
    <property type="entry name" value="Ion_transp-like_CBS"/>
</dbReference>
<accession>A0A6J4UHA5</accession>
<feature type="domain" description="CBS" evidence="9">
    <location>
        <begin position="222"/>
        <end position="281"/>
    </location>
</feature>
<evidence type="ECO:0000256" key="7">
    <source>
        <dbReference type="SAM" id="MobiDB-lite"/>
    </source>
</evidence>
<keyword evidence="4" id="KW-0677">Repeat</keyword>
<dbReference type="GO" id="GO:0005886">
    <property type="term" value="C:plasma membrane"/>
    <property type="evidence" value="ECO:0007669"/>
    <property type="project" value="UniProtKB-SubCell"/>
</dbReference>
<dbReference type="InterPro" id="IPR005170">
    <property type="entry name" value="Transptr-assoc_dom"/>
</dbReference>
<sequence length="462" mass="49230">MGPLGARAGRDRRWLNGMSLDSWIRIALVLLAVAVLAVAAIGETLVRAAPRAEPRRSADHDGDGRPAGAVADERRLVERGLLAVGAVAVAVASVLITTVLRDEVGTAEHVLAVIGVGAVYLVLGLALPAAVAATRPVGNRDALPWLAAWLVRIGRPMAKAAAAAESAIARVLPRPSEDHPASPSVGDDSTAATADRASAAAAEREMIAGVLDLPETTVREIMVPRVDIVAVELSIAPKELLTRILAAGHSRIPVYAETIDQIRGILYAKDLLPFVVGEDALPPMEELARPAHIVPESKPVADLLRELRRSKVHIAIVADEYGGTAGLVTIEDILEEIVGEIQDEYDTEQALFERVSDDVLLADGRLPVADAEDALGLEIGDEDDDFDSLGGFVQKQLGRLPRSGDRFETAQLLVEILVVDRHRVRQLRLTRTRLPRGGDPGATPVGPDDGDRRLFPTADHPL</sequence>
<feature type="transmembrane region" description="Helical" evidence="8">
    <location>
        <begin position="112"/>
        <end position="133"/>
    </location>
</feature>
<dbReference type="CDD" id="cd04590">
    <property type="entry name" value="CBS_pair_CorC_HlyC_assoc"/>
    <property type="match status" value="1"/>
</dbReference>
<evidence type="ECO:0000256" key="4">
    <source>
        <dbReference type="ARBA" id="ARBA00022737"/>
    </source>
</evidence>
<evidence type="ECO:0000259" key="9">
    <source>
        <dbReference type="PROSITE" id="PS51371"/>
    </source>
</evidence>
<keyword evidence="3" id="KW-1003">Cell membrane</keyword>
<organism evidence="10">
    <name type="scientific">uncultured Thermomicrobiales bacterium</name>
    <dbReference type="NCBI Taxonomy" id="1645740"/>
    <lineage>
        <taxon>Bacteria</taxon>
        <taxon>Pseudomonadati</taxon>
        <taxon>Thermomicrobiota</taxon>
        <taxon>Thermomicrobia</taxon>
        <taxon>Thermomicrobiales</taxon>
        <taxon>environmental samples</taxon>
    </lineage>
</organism>
<dbReference type="GO" id="GO:0050660">
    <property type="term" value="F:flavin adenine dinucleotide binding"/>
    <property type="evidence" value="ECO:0007669"/>
    <property type="project" value="InterPro"/>
</dbReference>
<dbReference type="PANTHER" id="PTHR22777">
    <property type="entry name" value="HEMOLYSIN-RELATED"/>
    <property type="match status" value="1"/>
</dbReference>
<feature type="transmembrane region" description="Helical" evidence="8">
    <location>
        <begin position="81"/>
        <end position="100"/>
    </location>
</feature>
<protein>
    <submittedName>
        <fullName evidence="10">Magnesium and cobalt efflux protein CorC</fullName>
    </submittedName>
</protein>
<dbReference type="FunFam" id="3.10.580.10:FF:000002">
    <property type="entry name" value="Magnesium/cobalt efflux protein CorC"/>
    <property type="match status" value="1"/>
</dbReference>
<dbReference type="PROSITE" id="PS51371">
    <property type="entry name" value="CBS"/>
    <property type="match status" value="2"/>
</dbReference>
<dbReference type="Gene3D" id="3.30.465.10">
    <property type="match status" value="1"/>
</dbReference>